<dbReference type="EMBL" id="ML120024">
    <property type="protein sequence ID" value="RPA70882.1"/>
    <property type="molecule type" value="Genomic_DNA"/>
</dbReference>
<evidence type="ECO:0000256" key="1">
    <source>
        <dbReference type="SAM" id="MobiDB-lite"/>
    </source>
</evidence>
<feature type="compositionally biased region" description="Acidic residues" evidence="1">
    <location>
        <begin position="259"/>
        <end position="271"/>
    </location>
</feature>
<name>A0A3N4H7Q2_ASCIM</name>
<accession>A0A3N4H7Q2</accession>
<gene>
    <name evidence="2" type="ORF">BJ508DRAFT_316125</name>
</gene>
<evidence type="ECO:0000313" key="3">
    <source>
        <dbReference type="Proteomes" id="UP000275078"/>
    </source>
</evidence>
<feature type="region of interest" description="Disordered" evidence="1">
    <location>
        <begin position="253"/>
        <end position="286"/>
    </location>
</feature>
<evidence type="ECO:0000313" key="2">
    <source>
        <dbReference type="EMBL" id="RPA70882.1"/>
    </source>
</evidence>
<feature type="region of interest" description="Disordered" evidence="1">
    <location>
        <begin position="210"/>
        <end position="236"/>
    </location>
</feature>
<protein>
    <submittedName>
        <fullName evidence="2">Uncharacterized protein</fullName>
    </submittedName>
</protein>
<dbReference type="Proteomes" id="UP000275078">
    <property type="component" value="Unassembled WGS sequence"/>
</dbReference>
<organism evidence="2 3">
    <name type="scientific">Ascobolus immersus RN42</name>
    <dbReference type="NCBI Taxonomy" id="1160509"/>
    <lineage>
        <taxon>Eukaryota</taxon>
        <taxon>Fungi</taxon>
        <taxon>Dikarya</taxon>
        <taxon>Ascomycota</taxon>
        <taxon>Pezizomycotina</taxon>
        <taxon>Pezizomycetes</taxon>
        <taxon>Pezizales</taxon>
        <taxon>Ascobolaceae</taxon>
        <taxon>Ascobolus</taxon>
    </lineage>
</organism>
<proteinExistence type="predicted"/>
<dbReference type="AlphaFoldDB" id="A0A3N4H7Q2"/>
<reference evidence="2 3" key="1">
    <citation type="journal article" date="2018" name="Nat. Ecol. Evol.">
        <title>Pezizomycetes genomes reveal the molecular basis of ectomycorrhizal truffle lifestyle.</title>
        <authorList>
            <person name="Murat C."/>
            <person name="Payen T."/>
            <person name="Noel B."/>
            <person name="Kuo A."/>
            <person name="Morin E."/>
            <person name="Chen J."/>
            <person name="Kohler A."/>
            <person name="Krizsan K."/>
            <person name="Balestrini R."/>
            <person name="Da Silva C."/>
            <person name="Montanini B."/>
            <person name="Hainaut M."/>
            <person name="Levati E."/>
            <person name="Barry K.W."/>
            <person name="Belfiori B."/>
            <person name="Cichocki N."/>
            <person name="Clum A."/>
            <person name="Dockter R.B."/>
            <person name="Fauchery L."/>
            <person name="Guy J."/>
            <person name="Iotti M."/>
            <person name="Le Tacon F."/>
            <person name="Lindquist E.A."/>
            <person name="Lipzen A."/>
            <person name="Malagnac F."/>
            <person name="Mello A."/>
            <person name="Molinier V."/>
            <person name="Miyauchi S."/>
            <person name="Poulain J."/>
            <person name="Riccioni C."/>
            <person name="Rubini A."/>
            <person name="Sitrit Y."/>
            <person name="Splivallo R."/>
            <person name="Traeger S."/>
            <person name="Wang M."/>
            <person name="Zifcakova L."/>
            <person name="Wipf D."/>
            <person name="Zambonelli A."/>
            <person name="Paolocci F."/>
            <person name="Nowrousian M."/>
            <person name="Ottonello S."/>
            <person name="Baldrian P."/>
            <person name="Spatafora J.W."/>
            <person name="Henrissat B."/>
            <person name="Nagy L.G."/>
            <person name="Aury J.M."/>
            <person name="Wincker P."/>
            <person name="Grigoriev I.V."/>
            <person name="Bonfante P."/>
            <person name="Martin F.M."/>
        </authorList>
    </citation>
    <scope>NUCLEOTIDE SEQUENCE [LARGE SCALE GENOMIC DNA]</scope>
    <source>
        <strain evidence="2 3">RN42</strain>
    </source>
</reference>
<sequence length="535" mass="61257">MHTFPKDAEFDNTYRAKWDGVRPPDPHDTLSYMQHYLSQFHNNLEVFLKYRATAGVKKKAALFAKGEFPDLSPEDKEKMSASDIKQRNAQKKAAELLFLLENATYSFPKMHMIAHFAEIIPLFGALGLWTTSIVELHHQPPNTAYDSTNKVDAMDQTLRFAAHKDMMAVKIANFIWLLEANILPEKEAKEVSTWLNIYTSRKARLRAAKAARDRMQPADVRKRAEAKANKRQREAEQHAVYNALREKMGFDNANYVDPLDSDDDDEDEEFDPLQIPDPEKHNNPGRLLRNRMLDFKMDAEPHEKPVKAPFNTLEDIERILKIEGLKAALFETLKHEPASARGYKGALDGFEASPYTALRIRRPVYQSPTELENHIIRCTYGEPFCMNKPRSDFVVYFDPVPGATEQPIMKFSRIGQVIGFFRIHLPTPVGEEPSLEDHHKFAVIRTTNQLPMTEAQQARGFPRFEWAKPSSPSTKFPIKVIRIGSIQMAASMVPILPSYFCKGESAPEPPAALWESASSFLFNTKVDRRTFYTFY</sequence>
<keyword evidence="3" id="KW-1185">Reference proteome</keyword>